<evidence type="ECO:0000256" key="2">
    <source>
        <dbReference type="ARBA" id="ARBA00023015"/>
    </source>
</evidence>
<dbReference type="SUPFAM" id="SSF118290">
    <property type="entry name" value="WRKY DNA-binding domain"/>
    <property type="match status" value="1"/>
</dbReference>
<feature type="region of interest" description="Disordered" evidence="6">
    <location>
        <begin position="32"/>
        <end position="58"/>
    </location>
</feature>
<dbReference type="InterPro" id="IPR044810">
    <property type="entry name" value="WRKY_plant"/>
</dbReference>
<reference evidence="8 9" key="2">
    <citation type="journal article" date="2017" name="Front. Plant Sci.">
        <title>Gene Classification and Mining of Molecular Markers Useful in Red Clover (Trifolium pratense) Breeding.</title>
        <authorList>
            <person name="Istvanek J."/>
            <person name="Dluhosova J."/>
            <person name="Dluhos P."/>
            <person name="Patkova L."/>
            <person name="Nedelnik J."/>
            <person name="Repkova J."/>
        </authorList>
    </citation>
    <scope>NUCLEOTIDE SEQUENCE [LARGE SCALE GENOMIC DNA]</scope>
    <source>
        <strain evidence="9">cv. Tatra</strain>
        <tissue evidence="8">Young leaves</tissue>
    </source>
</reference>
<dbReference type="PANTHER" id="PTHR32096">
    <property type="entry name" value="WRKY TRANSCRIPTION FACTOR 30-RELATED-RELATED"/>
    <property type="match status" value="1"/>
</dbReference>
<dbReference type="EMBL" id="ASHM01026788">
    <property type="protein sequence ID" value="PNX73947.1"/>
    <property type="molecule type" value="Genomic_DNA"/>
</dbReference>
<feature type="compositionally biased region" description="Basic and acidic residues" evidence="6">
    <location>
        <begin position="42"/>
        <end position="51"/>
    </location>
</feature>
<reference evidence="8 9" key="1">
    <citation type="journal article" date="2014" name="Am. J. Bot.">
        <title>Genome assembly and annotation for red clover (Trifolium pratense; Fabaceae).</title>
        <authorList>
            <person name="Istvanek J."/>
            <person name="Jaros M."/>
            <person name="Krenek A."/>
            <person name="Repkova J."/>
        </authorList>
    </citation>
    <scope>NUCLEOTIDE SEQUENCE [LARGE SCALE GENOMIC DNA]</scope>
    <source>
        <strain evidence="9">cv. Tatra</strain>
        <tissue evidence="8">Young leaves</tissue>
    </source>
</reference>
<evidence type="ECO:0000256" key="6">
    <source>
        <dbReference type="SAM" id="MobiDB-lite"/>
    </source>
</evidence>
<accession>A0A2K3L5Y4</accession>
<keyword evidence="2" id="KW-0805">Transcription regulation</keyword>
<dbReference type="Proteomes" id="UP000236291">
    <property type="component" value="Unassembled WGS sequence"/>
</dbReference>
<protein>
    <submittedName>
        <fullName evidence="8">WRKY transcription factor</fullName>
    </submittedName>
</protein>
<keyword evidence="3" id="KW-0238">DNA-binding</keyword>
<evidence type="ECO:0000256" key="1">
    <source>
        <dbReference type="ARBA" id="ARBA00004123"/>
    </source>
</evidence>
<dbReference type="SMART" id="SM00774">
    <property type="entry name" value="WRKY"/>
    <property type="match status" value="1"/>
</dbReference>
<dbReference type="Gene3D" id="2.20.25.80">
    <property type="entry name" value="WRKY domain"/>
    <property type="match status" value="1"/>
</dbReference>
<dbReference type="InterPro" id="IPR003657">
    <property type="entry name" value="WRKY_dom"/>
</dbReference>
<evidence type="ECO:0000256" key="4">
    <source>
        <dbReference type="ARBA" id="ARBA00023163"/>
    </source>
</evidence>
<keyword evidence="4" id="KW-0804">Transcription</keyword>
<comment type="subcellular location">
    <subcellularLocation>
        <location evidence="1">Nucleus</location>
    </subcellularLocation>
</comment>
<feature type="domain" description="WRKY" evidence="7">
    <location>
        <begin position="82"/>
        <end position="120"/>
    </location>
</feature>
<dbReference type="STRING" id="57577.A0A2K3L5Y4"/>
<comment type="caution">
    <text evidence="8">The sequence shown here is derived from an EMBL/GenBank/DDBJ whole genome shotgun (WGS) entry which is preliminary data.</text>
</comment>
<dbReference type="GO" id="GO:0003700">
    <property type="term" value="F:DNA-binding transcription factor activity"/>
    <property type="evidence" value="ECO:0007669"/>
    <property type="project" value="InterPro"/>
</dbReference>
<dbReference type="InterPro" id="IPR036576">
    <property type="entry name" value="WRKY_dom_sf"/>
</dbReference>
<evidence type="ECO:0000256" key="5">
    <source>
        <dbReference type="ARBA" id="ARBA00023242"/>
    </source>
</evidence>
<name>A0A2K3L5Y4_TRIPR</name>
<evidence type="ECO:0000313" key="8">
    <source>
        <dbReference type="EMBL" id="PNX73947.1"/>
    </source>
</evidence>
<dbReference type="PROSITE" id="PS50811">
    <property type="entry name" value="WRKY"/>
    <property type="match status" value="1"/>
</dbReference>
<keyword evidence="5" id="KW-0539">Nucleus</keyword>
<sequence>MYKRRFNTKPVYVADPDEHELELEPKLELISEAGPASPSSCEDTKIEEPSPKKRREMKKRVVTIPIGDVEGSKSKGETFPPSDSWAWRKYGQKPIKGSPYPRIVVVATFKRRKAGYGRLC</sequence>
<dbReference type="GO" id="GO:0000976">
    <property type="term" value="F:transcription cis-regulatory region binding"/>
    <property type="evidence" value="ECO:0007669"/>
    <property type="project" value="TreeGrafter"/>
</dbReference>
<proteinExistence type="predicted"/>
<dbReference type="GO" id="GO:0005634">
    <property type="term" value="C:nucleus"/>
    <property type="evidence" value="ECO:0007669"/>
    <property type="project" value="UniProtKB-SubCell"/>
</dbReference>
<dbReference type="PANTHER" id="PTHR32096:SF19">
    <property type="entry name" value="OS01G0750100 PROTEIN"/>
    <property type="match status" value="1"/>
</dbReference>
<dbReference type="AlphaFoldDB" id="A0A2K3L5Y4"/>
<gene>
    <name evidence="8" type="ORF">L195_g029857</name>
</gene>
<evidence type="ECO:0000259" key="7">
    <source>
        <dbReference type="PROSITE" id="PS50811"/>
    </source>
</evidence>
<dbReference type="Pfam" id="PF03106">
    <property type="entry name" value="WRKY"/>
    <property type="match status" value="1"/>
</dbReference>
<organism evidence="8 9">
    <name type="scientific">Trifolium pratense</name>
    <name type="common">Red clover</name>
    <dbReference type="NCBI Taxonomy" id="57577"/>
    <lineage>
        <taxon>Eukaryota</taxon>
        <taxon>Viridiplantae</taxon>
        <taxon>Streptophyta</taxon>
        <taxon>Embryophyta</taxon>
        <taxon>Tracheophyta</taxon>
        <taxon>Spermatophyta</taxon>
        <taxon>Magnoliopsida</taxon>
        <taxon>eudicotyledons</taxon>
        <taxon>Gunneridae</taxon>
        <taxon>Pentapetalae</taxon>
        <taxon>rosids</taxon>
        <taxon>fabids</taxon>
        <taxon>Fabales</taxon>
        <taxon>Fabaceae</taxon>
        <taxon>Papilionoideae</taxon>
        <taxon>50 kb inversion clade</taxon>
        <taxon>NPAAA clade</taxon>
        <taxon>Hologalegina</taxon>
        <taxon>IRL clade</taxon>
        <taxon>Trifolieae</taxon>
        <taxon>Trifolium</taxon>
    </lineage>
</organism>
<evidence type="ECO:0000313" key="9">
    <source>
        <dbReference type="Proteomes" id="UP000236291"/>
    </source>
</evidence>
<evidence type="ECO:0000256" key="3">
    <source>
        <dbReference type="ARBA" id="ARBA00023125"/>
    </source>
</evidence>